<sequence>MNIFHRNRYQGYDYVVILIGLTGNGKSKLINAFNCFFSGKYPGEIPLITNYSHGIESHTKIVQEFGYYFEGKRYLFIDTPGFADTKEKDESIRCTILNKLAKLDKITAILHIENYNDKRGKVEFDRARKLILSLLVDDVRSNIIGIFSYHSEPKNRFFENINKTDDLTRFKTYTSVSARKVIGIDNYFKFDKFINCNQNYSEDWNEFCKTKLRKIIRNIQKLKSVSQTAYKRIESIKEYISGLALKVDSLAWELSELKKKMRLVKFYPNQVPELNIKANLITKSRVVKFENSHDAVNFICFKITGGKCQINHGNCYINIGGWDRLRQFFGNYFTNCPKCGHERSSHLKKNFYYKEEFYQERKKTPDALLNELENLKRSKEKDLENKKANVISFLNELKMIIDIPFSALVDEIMASRNRADLGFLVELKNTLNK</sequence>
<dbReference type="Proteomes" id="UP000187209">
    <property type="component" value="Unassembled WGS sequence"/>
</dbReference>
<dbReference type="GO" id="GO:0005525">
    <property type="term" value="F:GTP binding"/>
    <property type="evidence" value="ECO:0007669"/>
    <property type="project" value="InterPro"/>
</dbReference>
<feature type="domain" description="G" evidence="1">
    <location>
        <begin position="16"/>
        <end position="117"/>
    </location>
</feature>
<gene>
    <name evidence="2" type="ORF">SteCoe_1982</name>
</gene>
<comment type="caution">
    <text evidence="2">The sequence shown here is derived from an EMBL/GenBank/DDBJ whole genome shotgun (WGS) entry which is preliminary data.</text>
</comment>
<name>A0A1R2D0Q4_9CILI</name>
<keyword evidence="3" id="KW-1185">Reference proteome</keyword>
<dbReference type="OrthoDB" id="444555at2759"/>
<reference evidence="2 3" key="1">
    <citation type="submission" date="2016-11" db="EMBL/GenBank/DDBJ databases">
        <title>The macronuclear genome of Stentor coeruleus: a giant cell with tiny introns.</title>
        <authorList>
            <person name="Slabodnick M."/>
            <person name="Ruby J.G."/>
            <person name="Reiff S.B."/>
            <person name="Swart E.C."/>
            <person name="Gosai S."/>
            <person name="Prabakaran S."/>
            <person name="Witkowska E."/>
            <person name="Larue G.E."/>
            <person name="Fisher S."/>
            <person name="Freeman R.M."/>
            <person name="Gunawardena J."/>
            <person name="Chu W."/>
            <person name="Stover N.A."/>
            <person name="Gregory B.D."/>
            <person name="Nowacki M."/>
            <person name="Derisi J."/>
            <person name="Roy S.W."/>
            <person name="Marshall W.F."/>
            <person name="Sood P."/>
        </authorList>
    </citation>
    <scope>NUCLEOTIDE SEQUENCE [LARGE SCALE GENOMIC DNA]</scope>
    <source>
        <strain evidence="2">WM001</strain>
    </source>
</reference>
<dbReference type="Pfam" id="PF01926">
    <property type="entry name" value="MMR_HSR1"/>
    <property type="match status" value="1"/>
</dbReference>
<evidence type="ECO:0000313" key="2">
    <source>
        <dbReference type="EMBL" id="OMJ94800.1"/>
    </source>
</evidence>
<dbReference type="SUPFAM" id="SSF52540">
    <property type="entry name" value="P-loop containing nucleoside triphosphate hydrolases"/>
    <property type="match status" value="1"/>
</dbReference>
<dbReference type="InterPro" id="IPR027417">
    <property type="entry name" value="P-loop_NTPase"/>
</dbReference>
<dbReference type="InterPro" id="IPR006073">
    <property type="entry name" value="GTP-bd"/>
</dbReference>
<evidence type="ECO:0000259" key="1">
    <source>
        <dbReference type="Pfam" id="PF01926"/>
    </source>
</evidence>
<dbReference type="AlphaFoldDB" id="A0A1R2D0Q4"/>
<evidence type="ECO:0000313" key="3">
    <source>
        <dbReference type="Proteomes" id="UP000187209"/>
    </source>
</evidence>
<dbReference type="Gene3D" id="3.40.50.300">
    <property type="entry name" value="P-loop containing nucleotide triphosphate hydrolases"/>
    <property type="match status" value="1"/>
</dbReference>
<dbReference type="PANTHER" id="PTHR32046">
    <property type="entry name" value="G DOMAIN-CONTAINING PROTEIN"/>
    <property type="match status" value="1"/>
</dbReference>
<dbReference type="EMBL" id="MPUH01000021">
    <property type="protein sequence ID" value="OMJ94800.1"/>
    <property type="molecule type" value="Genomic_DNA"/>
</dbReference>
<proteinExistence type="predicted"/>
<accession>A0A1R2D0Q4</accession>
<dbReference type="PANTHER" id="PTHR32046:SF11">
    <property type="entry name" value="IMMUNE-ASSOCIATED NUCLEOTIDE-BINDING PROTEIN 10-LIKE"/>
    <property type="match status" value="1"/>
</dbReference>
<organism evidence="2 3">
    <name type="scientific">Stentor coeruleus</name>
    <dbReference type="NCBI Taxonomy" id="5963"/>
    <lineage>
        <taxon>Eukaryota</taxon>
        <taxon>Sar</taxon>
        <taxon>Alveolata</taxon>
        <taxon>Ciliophora</taxon>
        <taxon>Postciliodesmatophora</taxon>
        <taxon>Heterotrichea</taxon>
        <taxon>Heterotrichida</taxon>
        <taxon>Stentoridae</taxon>
        <taxon>Stentor</taxon>
    </lineage>
</organism>
<protein>
    <recommendedName>
        <fullName evidence="1">G domain-containing protein</fullName>
    </recommendedName>
</protein>